<evidence type="ECO:0000313" key="2">
    <source>
        <dbReference type="EMBL" id="MFC4291232.1"/>
    </source>
</evidence>
<gene>
    <name evidence="2" type="ORF">ACFOWX_02265</name>
</gene>
<protein>
    <recommendedName>
        <fullName evidence="4">Alginate export domain-containing protein</fullName>
    </recommendedName>
</protein>
<accession>A0ABV8RE53</accession>
<organism evidence="2 3">
    <name type="scientific">Sphingorhabdus arenilitoris</name>
    <dbReference type="NCBI Taxonomy" id="1490041"/>
    <lineage>
        <taxon>Bacteria</taxon>
        <taxon>Pseudomonadati</taxon>
        <taxon>Pseudomonadota</taxon>
        <taxon>Alphaproteobacteria</taxon>
        <taxon>Sphingomonadales</taxon>
        <taxon>Sphingomonadaceae</taxon>
        <taxon>Sphingorhabdus</taxon>
    </lineage>
</organism>
<evidence type="ECO:0000256" key="1">
    <source>
        <dbReference type="SAM" id="MobiDB-lite"/>
    </source>
</evidence>
<dbReference type="Proteomes" id="UP001595887">
    <property type="component" value="Unassembled WGS sequence"/>
</dbReference>
<reference evidence="3" key="1">
    <citation type="journal article" date="2019" name="Int. J. Syst. Evol. Microbiol.">
        <title>The Global Catalogue of Microorganisms (GCM) 10K type strain sequencing project: providing services to taxonomists for standard genome sequencing and annotation.</title>
        <authorList>
            <consortium name="The Broad Institute Genomics Platform"/>
            <consortium name="The Broad Institute Genome Sequencing Center for Infectious Disease"/>
            <person name="Wu L."/>
            <person name="Ma J."/>
        </authorList>
    </citation>
    <scope>NUCLEOTIDE SEQUENCE [LARGE SCALE GENOMIC DNA]</scope>
    <source>
        <strain evidence="3">CECT 8531</strain>
    </source>
</reference>
<keyword evidence="3" id="KW-1185">Reference proteome</keyword>
<evidence type="ECO:0008006" key="4">
    <source>
        <dbReference type="Google" id="ProtNLM"/>
    </source>
</evidence>
<dbReference type="EMBL" id="JBHSDH010000010">
    <property type="protein sequence ID" value="MFC4291232.1"/>
    <property type="molecule type" value="Genomic_DNA"/>
</dbReference>
<evidence type="ECO:0000313" key="3">
    <source>
        <dbReference type="Proteomes" id="UP001595887"/>
    </source>
</evidence>
<feature type="compositionally biased region" description="Pro residues" evidence="1">
    <location>
        <begin position="57"/>
        <end position="67"/>
    </location>
</feature>
<comment type="caution">
    <text evidence="2">The sequence shown here is derived from an EMBL/GenBank/DDBJ whole genome shotgun (WGS) entry which is preliminary data.</text>
</comment>
<proteinExistence type="predicted"/>
<name>A0ABV8RE53_9SPHN</name>
<dbReference type="RefSeq" id="WP_381420864.1">
    <property type="nucleotide sequence ID" value="NZ_JBHSDH010000010.1"/>
</dbReference>
<sequence>MGLALPAPMRWPADAVSFGRAADRSTASPTISLLARTAGGTAGLPGQNIYFSSSSPARPPVASPPPGSATLINIERPTGQDRLDNQAGNKPSIKPDKLQIYAYSYWRLAASEERNILAAQGQYGGSQSGIIATYKLNNSTNSDLMILTRLAAETVRGGDREAAVGLRWRPSRALPVSLSAEYRMRERSADAVAIYVATSIDDVAIAADIRASGFAQMGYVKALPSTPRASSAFFDAGARLEKPLVTSKPLGVAIGAGAWAGGQRGTQRIDIGPTLRLDASLSDIPLRLHADWRFRVGGNAQPGSGPALTLSTGF</sequence>
<feature type="region of interest" description="Disordered" evidence="1">
    <location>
        <begin position="50"/>
        <end position="69"/>
    </location>
</feature>